<sequence length="38" mass="4151">MLMNCGREVGGKSESHSHTITSFITICIPSHDGKSELF</sequence>
<name>A0A7G9YKF8_9EURY</name>
<dbReference type="EMBL" id="MT631349">
    <property type="protein sequence ID" value="QNO48492.1"/>
    <property type="molecule type" value="Genomic_DNA"/>
</dbReference>
<evidence type="ECO:0000313" key="2">
    <source>
        <dbReference type="EMBL" id="QNO48492.1"/>
    </source>
</evidence>
<accession>A0A7G9YKF8</accession>
<dbReference type="AlphaFoldDB" id="A0A7G9YKF8"/>
<dbReference type="EMBL" id="MT631342">
    <property type="protein sequence ID" value="QNO48425.1"/>
    <property type="molecule type" value="Genomic_DNA"/>
</dbReference>
<organism evidence="2">
    <name type="scientific">Candidatus Methanogaster sp. ANME-2c ERB4</name>
    <dbReference type="NCBI Taxonomy" id="2759911"/>
    <lineage>
        <taxon>Archaea</taxon>
        <taxon>Methanobacteriati</taxon>
        <taxon>Methanobacteriota</taxon>
        <taxon>Stenosarchaea group</taxon>
        <taxon>Methanomicrobia</taxon>
        <taxon>Methanosarcinales</taxon>
        <taxon>ANME-2 cluster</taxon>
        <taxon>Candidatus Methanogasteraceae</taxon>
        <taxon>Candidatus Methanogaster</taxon>
    </lineage>
</organism>
<reference evidence="2" key="1">
    <citation type="submission" date="2020-06" db="EMBL/GenBank/DDBJ databases">
        <title>Unique genomic features of the anaerobic methanotrophic archaea.</title>
        <authorList>
            <person name="Chadwick G.L."/>
            <person name="Skennerton C.T."/>
            <person name="Laso-Perez R."/>
            <person name="Leu A.O."/>
            <person name="Speth D.R."/>
            <person name="Yu H."/>
            <person name="Morgan-Lang C."/>
            <person name="Hatzenpichler R."/>
            <person name="Goudeau D."/>
            <person name="Malmstrom R."/>
            <person name="Brazelton W.J."/>
            <person name="Woyke T."/>
            <person name="Hallam S.J."/>
            <person name="Tyson G.W."/>
            <person name="Wegener G."/>
            <person name="Boetius A."/>
            <person name="Orphan V."/>
        </authorList>
    </citation>
    <scope>NUCLEOTIDE SEQUENCE</scope>
</reference>
<protein>
    <submittedName>
        <fullName evidence="2">Uncharacterized protein</fullName>
    </submittedName>
</protein>
<gene>
    <name evidence="1" type="ORF">CMAMEFPP_00010</name>
    <name evidence="2" type="ORF">HNMFFIKE_00006</name>
</gene>
<evidence type="ECO:0000313" key="1">
    <source>
        <dbReference type="EMBL" id="QNO48425.1"/>
    </source>
</evidence>
<proteinExistence type="predicted"/>